<dbReference type="InterPro" id="IPR003390">
    <property type="entry name" value="DNA_integrity_scan_DisA_N"/>
</dbReference>
<sequence>MLEFLPKLSITDVLDIVVVSAILYWILLSLSKTRVVQVLIGLLFLLVLGVVAKLLHLYTLSFLFNGVITVGTFGLIVIFQPEIRRLLAKFGESRFGILSADEESERIIEEIVRAAAVMSEDRIGALIVIEREIDVDNYIESGTVLDAKVSKELLITIFWPGTPLHDGAVVVKKNRIYKAGAFLPLTLNPNLPQTVGTRHRAAIGISEETDAVTVVVSEETGAISVSYSGKLIKDIDPQKLKKVLTGLLIRTPQKDNRFRFLKRKFHEENL</sequence>
<dbReference type="Pfam" id="PF02457">
    <property type="entry name" value="DAC"/>
    <property type="match status" value="1"/>
</dbReference>
<evidence type="ECO:0000259" key="11">
    <source>
        <dbReference type="PROSITE" id="PS51794"/>
    </source>
</evidence>
<dbReference type="GO" id="GO:0006171">
    <property type="term" value="P:cAMP biosynthetic process"/>
    <property type="evidence" value="ECO:0007669"/>
    <property type="project" value="InterPro"/>
</dbReference>
<keyword evidence="3 10" id="KW-0808">Transferase</keyword>
<dbReference type="SUPFAM" id="SSF143597">
    <property type="entry name" value="YojJ-like"/>
    <property type="match status" value="1"/>
</dbReference>
<evidence type="ECO:0000313" key="13">
    <source>
        <dbReference type="Proteomes" id="UP000317315"/>
    </source>
</evidence>
<name>A0A521CZU3_9BACT</name>
<evidence type="ECO:0000256" key="1">
    <source>
        <dbReference type="ARBA" id="ARBA00000877"/>
    </source>
</evidence>
<organism evidence="12 13">
    <name type="scientific">Balnearium lithotrophicum</name>
    <dbReference type="NCBI Taxonomy" id="223788"/>
    <lineage>
        <taxon>Bacteria</taxon>
        <taxon>Pseudomonadati</taxon>
        <taxon>Aquificota</taxon>
        <taxon>Aquificia</taxon>
        <taxon>Desulfurobacteriales</taxon>
        <taxon>Desulfurobacteriaceae</taxon>
        <taxon>Balnearium</taxon>
    </lineage>
</organism>
<dbReference type="InterPro" id="IPR036888">
    <property type="entry name" value="DNA_integrity_DisA_N_sf"/>
</dbReference>
<dbReference type="EC" id="2.7.7.85" evidence="10"/>
<keyword evidence="5 10" id="KW-0548">Nucleotidyltransferase</keyword>
<feature type="transmembrane region" description="Helical" evidence="10">
    <location>
        <begin position="6"/>
        <end position="28"/>
    </location>
</feature>
<dbReference type="RefSeq" id="WP_142935795.1">
    <property type="nucleotide sequence ID" value="NZ_FXTM01000016.1"/>
</dbReference>
<evidence type="ECO:0000256" key="10">
    <source>
        <dbReference type="HAMAP-Rule" id="MF_01499"/>
    </source>
</evidence>
<protein>
    <recommendedName>
        <fullName evidence="10">Diadenylate cyclase</fullName>
        <shortName evidence="10">DAC</shortName>
        <ecNumber evidence="10">2.7.7.85</ecNumber>
    </recommendedName>
    <alternativeName>
        <fullName evidence="10">Cyclic-di-AMP synthase</fullName>
        <shortName evidence="10">c-di-AMP synthase</shortName>
    </alternativeName>
</protein>
<keyword evidence="6 10" id="KW-0547">Nucleotide-binding</keyword>
<dbReference type="EMBL" id="FXTM01000016">
    <property type="protein sequence ID" value="SMO64944.1"/>
    <property type="molecule type" value="Genomic_DNA"/>
</dbReference>
<dbReference type="GO" id="GO:0004016">
    <property type="term" value="F:adenylate cyclase activity"/>
    <property type="evidence" value="ECO:0007669"/>
    <property type="project" value="UniProtKB-UniRule"/>
</dbReference>
<dbReference type="InterPro" id="IPR050338">
    <property type="entry name" value="DisA"/>
</dbReference>
<dbReference type="FunFam" id="3.40.1700.10:FF:000002">
    <property type="entry name" value="Diadenylate cyclase"/>
    <property type="match status" value="1"/>
</dbReference>
<keyword evidence="2 10" id="KW-1003">Cell membrane</keyword>
<feature type="domain" description="DAC" evidence="11">
    <location>
        <begin position="80"/>
        <end position="237"/>
    </location>
</feature>
<keyword evidence="9 10" id="KW-0472">Membrane</keyword>
<keyword evidence="4 10" id="KW-0812">Transmembrane</keyword>
<proteinExistence type="inferred from homology"/>
<feature type="transmembrane region" description="Helical" evidence="10">
    <location>
        <begin position="58"/>
        <end position="79"/>
    </location>
</feature>
<comment type="function">
    <text evidence="10">Catalyzes the condensation of 2 ATP molecules into cyclic di-AMP (c-di-AMP), a second messenger used to regulate differing processes in different bacteria.</text>
</comment>
<comment type="similarity">
    <text evidence="10">Belongs to the adenylate cyclase family. DacA/CdaA subfamily.</text>
</comment>
<keyword evidence="13" id="KW-1185">Reference proteome</keyword>
<evidence type="ECO:0000256" key="2">
    <source>
        <dbReference type="ARBA" id="ARBA00022475"/>
    </source>
</evidence>
<dbReference type="Gene3D" id="3.40.1700.10">
    <property type="entry name" value="DNA integrity scanning protein, DisA, N-terminal domain"/>
    <property type="match status" value="1"/>
</dbReference>
<evidence type="ECO:0000313" key="12">
    <source>
        <dbReference type="EMBL" id="SMO64944.1"/>
    </source>
</evidence>
<dbReference type="GO" id="GO:0106408">
    <property type="term" value="F:diadenylate cyclase activity"/>
    <property type="evidence" value="ECO:0007669"/>
    <property type="project" value="UniProtKB-EC"/>
</dbReference>
<dbReference type="PROSITE" id="PS51794">
    <property type="entry name" value="DAC"/>
    <property type="match status" value="1"/>
</dbReference>
<dbReference type="AlphaFoldDB" id="A0A521CZU3"/>
<gene>
    <name evidence="10" type="primary">dacA</name>
    <name evidence="12" type="ORF">SAMN06269117_11627</name>
</gene>
<comment type="catalytic activity">
    <reaction evidence="1 10">
        <text>2 ATP = 3',3'-c-di-AMP + 2 diphosphate</text>
        <dbReference type="Rhea" id="RHEA:35655"/>
        <dbReference type="ChEBI" id="CHEBI:30616"/>
        <dbReference type="ChEBI" id="CHEBI:33019"/>
        <dbReference type="ChEBI" id="CHEBI:71500"/>
        <dbReference type="EC" id="2.7.7.85"/>
    </reaction>
</comment>
<reference evidence="12 13" key="1">
    <citation type="submission" date="2017-05" db="EMBL/GenBank/DDBJ databases">
        <authorList>
            <person name="Varghese N."/>
            <person name="Submissions S."/>
        </authorList>
    </citation>
    <scope>NUCLEOTIDE SEQUENCE [LARGE SCALE GENOMIC DNA]</scope>
    <source>
        <strain evidence="12 13">DSM 16304</strain>
    </source>
</reference>
<evidence type="ECO:0000256" key="5">
    <source>
        <dbReference type="ARBA" id="ARBA00022695"/>
    </source>
</evidence>
<dbReference type="OrthoDB" id="9807385at2"/>
<evidence type="ECO:0000256" key="6">
    <source>
        <dbReference type="ARBA" id="ARBA00022741"/>
    </source>
</evidence>
<dbReference type="Proteomes" id="UP000317315">
    <property type="component" value="Unassembled WGS sequence"/>
</dbReference>
<comment type="subunit">
    <text evidence="10">Probably a homodimer.</text>
</comment>
<evidence type="ECO:0000256" key="3">
    <source>
        <dbReference type="ARBA" id="ARBA00022679"/>
    </source>
</evidence>
<accession>A0A521CZU3</accession>
<dbReference type="NCBIfam" id="TIGR00159">
    <property type="entry name" value="diadenylate cyclase CdaA"/>
    <property type="match status" value="1"/>
</dbReference>
<keyword evidence="7 10" id="KW-0067">ATP-binding</keyword>
<dbReference type="HAMAP" id="MF_01499">
    <property type="entry name" value="DacA"/>
    <property type="match status" value="1"/>
</dbReference>
<dbReference type="GO" id="GO:0005524">
    <property type="term" value="F:ATP binding"/>
    <property type="evidence" value="ECO:0007669"/>
    <property type="project" value="UniProtKB-UniRule"/>
</dbReference>
<dbReference type="PIRSF" id="PIRSF004793">
    <property type="entry name" value="UCP004793"/>
    <property type="match status" value="1"/>
</dbReference>
<dbReference type="PANTHER" id="PTHR34185:SF1">
    <property type="entry name" value="DIADENYLATE CYCLASE"/>
    <property type="match status" value="1"/>
</dbReference>
<dbReference type="InterPro" id="IPR014046">
    <property type="entry name" value="C-di-AMP_synthase"/>
</dbReference>
<evidence type="ECO:0000256" key="9">
    <source>
        <dbReference type="ARBA" id="ARBA00023136"/>
    </source>
</evidence>
<comment type="caution">
    <text evidence="10">Lacks conserved residue(s) required for the propagation of feature annotation.</text>
</comment>
<feature type="transmembrane region" description="Helical" evidence="10">
    <location>
        <begin position="35"/>
        <end position="52"/>
    </location>
</feature>
<evidence type="ECO:0000256" key="8">
    <source>
        <dbReference type="ARBA" id="ARBA00022989"/>
    </source>
</evidence>
<dbReference type="InterPro" id="IPR034701">
    <property type="entry name" value="CdaA"/>
</dbReference>
<dbReference type="PANTHER" id="PTHR34185">
    <property type="entry name" value="DIADENYLATE CYCLASE"/>
    <property type="match status" value="1"/>
</dbReference>
<dbReference type="InterPro" id="IPR045585">
    <property type="entry name" value="CdaA_N"/>
</dbReference>
<evidence type="ECO:0000256" key="7">
    <source>
        <dbReference type="ARBA" id="ARBA00022840"/>
    </source>
</evidence>
<keyword evidence="8 10" id="KW-1133">Transmembrane helix</keyword>
<dbReference type="Pfam" id="PF19293">
    <property type="entry name" value="CdaA_N"/>
    <property type="match status" value="1"/>
</dbReference>
<evidence type="ECO:0000256" key="4">
    <source>
        <dbReference type="ARBA" id="ARBA00022692"/>
    </source>
</evidence>